<gene>
    <name evidence="1" type="ORF">BV22DRAFT_731053</name>
</gene>
<evidence type="ECO:0000313" key="1">
    <source>
        <dbReference type="EMBL" id="KAH7921436.1"/>
    </source>
</evidence>
<evidence type="ECO:0000313" key="2">
    <source>
        <dbReference type="Proteomes" id="UP000790709"/>
    </source>
</evidence>
<organism evidence="1 2">
    <name type="scientific">Leucogyrophana mollusca</name>
    <dbReference type="NCBI Taxonomy" id="85980"/>
    <lineage>
        <taxon>Eukaryota</taxon>
        <taxon>Fungi</taxon>
        <taxon>Dikarya</taxon>
        <taxon>Basidiomycota</taxon>
        <taxon>Agaricomycotina</taxon>
        <taxon>Agaricomycetes</taxon>
        <taxon>Agaricomycetidae</taxon>
        <taxon>Boletales</taxon>
        <taxon>Boletales incertae sedis</taxon>
        <taxon>Leucogyrophana</taxon>
    </lineage>
</organism>
<proteinExistence type="predicted"/>
<accession>A0ACB8B8A4</accession>
<dbReference type="Proteomes" id="UP000790709">
    <property type="component" value="Unassembled WGS sequence"/>
</dbReference>
<keyword evidence="2" id="KW-1185">Reference proteome</keyword>
<sequence>MYPRFSSMMSAMVTTDTISRSLGQQTAKYFNGILKVSVLSGCTFQTSRSSALQYLFLMDYEIVLSATNMSITLAVQPNEIAYNEVMDTAQLVIHSMLASRILFKLRESDKRAHELTLSLSHVSEFRAT</sequence>
<reference evidence="1" key="1">
    <citation type="journal article" date="2021" name="New Phytol.">
        <title>Evolutionary innovations through gain and loss of genes in the ectomycorrhizal Boletales.</title>
        <authorList>
            <person name="Wu G."/>
            <person name="Miyauchi S."/>
            <person name="Morin E."/>
            <person name="Kuo A."/>
            <person name="Drula E."/>
            <person name="Varga T."/>
            <person name="Kohler A."/>
            <person name="Feng B."/>
            <person name="Cao Y."/>
            <person name="Lipzen A."/>
            <person name="Daum C."/>
            <person name="Hundley H."/>
            <person name="Pangilinan J."/>
            <person name="Johnson J."/>
            <person name="Barry K."/>
            <person name="LaButti K."/>
            <person name="Ng V."/>
            <person name="Ahrendt S."/>
            <person name="Min B."/>
            <person name="Choi I.G."/>
            <person name="Park H."/>
            <person name="Plett J.M."/>
            <person name="Magnuson J."/>
            <person name="Spatafora J.W."/>
            <person name="Nagy L.G."/>
            <person name="Henrissat B."/>
            <person name="Grigoriev I.V."/>
            <person name="Yang Z.L."/>
            <person name="Xu J."/>
            <person name="Martin F.M."/>
        </authorList>
    </citation>
    <scope>NUCLEOTIDE SEQUENCE</scope>
    <source>
        <strain evidence="1">KUC20120723A-06</strain>
    </source>
</reference>
<name>A0ACB8B8A4_9AGAM</name>
<protein>
    <submittedName>
        <fullName evidence="1">Uncharacterized protein</fullName>
    </submittedName>
</protein>
<comment type="caution">
    <text evidence="1">The sequence shown here is derived from an EMBL/GenBank/DDBJ whole genome shotgun (WGS) entry which is preliminary data.</text>
</comment>
<dbReference type="EMBL" id="MU266526">
    <property type="protein sequence ID" value="KAH7921436.1"/>
    <property type="molecule type" value="Genomic_DNA"/>
</dbReference>